<feature type="transmembrane region" description="Helical" evidence="1">
    <location>
        <begin position="227"/>
        <end position="246"/>
    </location>
</feature>
<evidence type="ECO:0000313" key="3">
    <source>
        <dbReference type="Proteomes" id="UP000244093"/>
    </source>
</evidence>
<feature type="transmembrane region" description="Helical" evidence="1">
    <location>
        <begin position="266"/>
        <end position="285"/>
    </location>
</feature>
<feature type="transmembrane region" description="Helical" evidence="1">
    <location>
        <begin position="305"/>
        <end position="332"/>
    </location>
</feature>
<feature type="transmembrane region" description="Helical" evidence="1">
    <location>
        <begin position="21"/>
        <end position="42"/>
    </location>
</feature>
<keyword evidence="1" id="KW-0812">Transmembrane</keyword>
<name>A0A2R7Y1Y6_9CREN</name>
<evidence type="ECO:0000256" key="1">
    <source>
        <dbReference type="SAM" id="Phobius"/>
    </source>
</evidence>
<comment type="caution">
    <text evidence="2">The sequence shown here is derived from an EMBL/GenBank/DDBJ whole genome shotgun (WGS) entry which is preliminary data.</text>
</comment>
<feature type="transmembrane region" description="Helical" evidence="1">
    <location>
        <begin position="174"/>
        <end position="193"/>
    </location>
</feature>
<feature type="transmembrane region" description="Helical" evidence="1">
    <location>
        <begin position="199"/>
        <end position="220"/>
    </location>
</feature>
<feature type="transmembrane region" description="Helical" evidence="1">
    <location>
        <begin position="139"/>
        <end position="162"/>
    </location>
</feature>
<reference evidence="2 3" key="1">
    <citation type="journal article" date="2018" name="Syst. Appl. Microbiol.">
        <title>A new symbiotic nanoarchaeote (Candidatus Nanoclepta minutus) and its host (Zestosphaera tikiterensis gen. nov., sp. nov.) from a New Zealand hot spring.</title>
        <authorList>
            <person name="St John E."/>
            <person name="Liu Y."/>
            <person name="Podar M."/>
            <person name="Stott M.B."/>
            <person name="Meneghin J."/>
            <person name="Chen Z."/>
            <person name="Lagutin K."/>
            <person name="Mitchell K."/>
            <person name="Reysenbach A.L."/>
        </authorList>
    </citation>
    <scope>NUCLEOTIDE SEQUENCE [LARGE SCALE GENOMIC DNA]</scope>
    <source>
        <strain evidence="2">NZ3</strain>
    </source>
</reference>
<evidence type="ECO:0000313" key="2">
    <source>
        <dbReference type="EMBL" id="PUA31560.1"/>
    </source>
</evidence>
<dbReference type="AlphaFoldDB" id="A0A2R7Y1Y6"/>
<organism evidence="2 3">
    <name type="scientific">Zestosphaera tikiterensis</name>
    <dbReference type="NCBI Taxonomy" id="1973259"/>
    <lineage>
        <taxon>Archaea</taxon>
        <taxon>Thermoproteota</taxon>
        <taxon>Thermoprotei</taxon>
        <taxon>Desulfurococcales</taxon>
        <taxon>Desulfurococcaceae</taxon>
        <taxon>Zestosphaera</taxon>
    </lineage>
</organism>
<keyword evidence="1" id="KW-1133">Transmembrane helix</keyword>
<feature type="transmembrane region" description="Helical" evidence="1">
    <location>
        <begin position="96"/>
        <end position="119"/>
    </location>
</feature>
<accession>A0A2R7Y1Y6</accession>
<gene>
    <name evidence="2" type="ORF">B7O98_09230</name>
</gene>
<keyword evidence="1" id="KW-0472">Membrane</keyword>
<feature type="transmembrane region" description="Helical" evidence="1">
    <location>
        <begin position="54"/>
        <end position="75"/>
    </location>
</feature>
<dbReference type="EMBL" id="NBVN01000009">
    <property type="protein sequence ID" value="PUA31560.1"/>
    <property type="molecule type" value="Genomic_DNA"/>
</dbReference>
<protein>
    <submittedName>
        <fullName evidence="2">Uncharacterized protein</fullName>
    </submittedName>
</protein>
<sequence>MPFTPLHLGPALVLGYVFKKGVHWPTFIIAGLIVDVEPLLVFTGLLKDYPLHGYLHTFLTSLIAGSLLGYGMFYVDRFLRTYFKGLALVGEGREGLRNYVLAGVLGWALHVLLDAPLYYDIKPFYPLLTNPFLISRDYVHLYLNLTFLTLLAGVITYSINLFKVNSSIYGLPQTLMQVGTSLILASILLLSTFNPLSLPTSIAVVTCGLTVLYTAMTYLVNQRKRRTLTSLACMLVALSIITLRFTYLRIPYNDVELFLTKLINDWLLSTLLPWAMVLIGLLLLYHPARDLARELNSRRFLHIYIALVIGWTLTIVVIGIFVFTTALLLMLLEITKTRGPASIE</sequence>
<proteinExistence type="predicted"/>
<dbReference type="Proteomes" id="UP000244093">
    <property type="component" value="Unassembled WGS sequence"/>
</dbReference>